<feature type="region of interest" description="Disordered" evidence="1">
    <location>
        <begin position="16"/>
        <end position="37"/>
    </location>
</feature>
<organism evidence="3 4">
    <name type="scientific">Nezara viridula</name>
    <name type="common">Southern green stink bug</name>
    <name type="synonym">Cimex viridulus</name>
    <dbReference type="NCBI Taxonomy" id="85310"/>
    <lineage>
        <taxon>Eukaryota</taxon>
        <taxon>Metazoa</taxon>
        <taxon>Ecdysozoa</taxon>
        <taxon>Arthropoda</taxon>
        <taxon>Hexapoda</taxon>
        <taxon>Insecta</taxon>
        <taxon>Pterygota</taxon>
        <taxon>Neoptera</taxon>
        <taxon>Paraneoptera</taxon>
        <taxon>Hemiptera</taxon>
        <taxon>Heteroptera</taxon>
        <taxon>Panheteroptera</taxon>
        <taxon>Pentatomomorpha</taxon>
        <taxon>Pentatomoidea</taxon>
        <taxon>Pentatomidae</taxon>
        <taxon>Pentatominae</taxon>
        <taxon>Nezara</taxon>
    </lineage>
</organism>
<reference evidence="3" key="1">
    <citation type="submission" date="2022-01" db="EMBL/GenBank/DDBJ databases">
        <authorList>
            <person name="King R."/>
        </authorList>
    </citation>
    <scope>NUCLEOTIDE SEQUENCE</scope>
</reference>
<protein>
    <recommendedName>
        <fullName evidence="2">KANSL3 helical domain-containing protein</fullName>
    </recommendedName>
</protein>
<keyword evidence="4" id="KW-1185">Reference proteome</keyword>
<dbReference type="SUPFAM" id="SSF53474">
    <property type="entry name" value="alpha/beta-Hydrolases"/>
    <property type="match status" value="1"/>
</dbReference>
<name>A0A9P0MMR6_NEZVI</name>
<evidence type="ECO:0000259" key="2">
    <source>
        <dbReference type="Pfam" id="PF23154"/>
    </source>
</evidence>
<dbReference type="Proteomes" id="UP001152798">
    <property type="component" value="Chromosome 4"/>
</dbReference>
<dbReference type="OrthoDB" id="6415022at2759"/>
<evidence type="ECO:0000313" key="3">
    <source>
        <dbReference type="EMBL" id="CAH1398649.1"/>
    </source>
</evidence>
<dbReference type="InterPro" id="IPR026555">
    <property type="entry name" value="NSL3/Tex30"/>
</dbReference>
<evidence type="ECO:0000256" key="1">
    <source>
        <dbReference type="SAM" id="MobiDB-lite"/>
    </source>
</evidence>
<dbReference type="InterPro" id="IPR029058">
    <property type="entry name" value="AB_hydrolase_fold"/>
</dbReference>
<dbReference type="GO" id="GO:0045944">
    <property type="term" value="P:positive regulation of transcription by RNA polymerase II"/>
    <property type="evidence" value="ECO:0007669"/>
    <property type="project" value="TreeGrafter"/>
</dbReference>
<dbReference type="GO" id="GO:0044545">
    <property type="term" value="C:NSL complex"/>
    <property type="evidence" value="ECO:0007669"/>
    <property type="project" value="TreeGrafter"/>
</dbReference>
<accession>A0A9P0MMR6</accession>
<dbReference type="Gene3D" id="3.40.50.1820">
    <property type="entry name" value="alpha/beta hydrolase"/>
    <property type="match status" value="1"/>
</dbReference>
<dbReference type="PANTHER" id="PTHR13136">
    <property type="entry name" value="TESTIS DEVELOPMENT PROTEIN PRTD"/>
    <property type="match status" value="1"/>
</dbReference>
<evidence type="ECO:0000313" key="4">
    <source>
        <dbReference type="Proteomes" id="UP001152798"/>
    </source>
</evidence>
<dbReference type="Pfam" id="PF23154">
    <property type="entry name" value="KANSL3_1st"/>
    <property type="match status" value="1"/>
</dbReference>
<feature type="compositionally biased region" description="Basic and acidic residues" evidence="1">
    <location>
        <begin position="27"/>
        <end position="36"/>
    </location>
</feature>
<proteinExistence type="predicted"/>
<sequence>MAEKNTKNEIMRMLLSTPNPPKIIPRGKMDKIKSSDSDGECGAKLSNYLQHLTGQPEFQNVVEMDHPYSRPWNWRPDNFYAKPAKKLFVSKNNNSWGSTENIDPVGEVPSPTPAYNQQKAQVMMDETSRLITLLRSDPGDVDWESKIDKSDWGLSQTRIFERVIRILNWERLNRLTFVSNWNEPVLRRISLDKSARRFRTIMASIAWKQKLVHWLHNLLLEVLEVNYLVAYIDILQTLKKKIPTLVERMISIPASSKINPDALKLLLKKPWDPASTGLTCYKPRRLPGNPLIVIVPPYGQNGNSSEQSSKVQRWLPYLSQIGNVIPVTTNNVASSKITAITSLEYMLSSTRAKLTELKSDYVGRPIILFGLNSGSALACQVALVDQVAAVICMGFPLNTVEDKRGQPDDTLLNLSMPVLFVIGQHAATCYIDDMEELRERLNVETGLVIVGAADDHLRITKAKQKIEGITQGMVDHCIIDEVTDFIGNVLSSPPQPPPPPAPVDNRPRLRLVEKKRKISIQDDIYPRKQLIPSASIRKDGITINITTVRRGGSRGRGRSRYITQSSNGGIAISRRGGLSDKGVTRPSIENISVINSSNIDNSSLSNEGQTFKILPHIKVLGGEGFTSISNSQDNTSFVDELTPDRLLEMPIIIAADTQEEGHDNQLKVMMTGTEQTEINQPTNKNEVKCATIYFRKRGSATSSGTRVSTINVGLAGNRQIIQRKPRLQNFPATKYISEK</sequence>
<feature type="domain" description="KANSL3 helical" evidence="2">
    <location>
        <begin position="193"/>
        <end position="251"/>
    </location>
</feature>
<dbReference type="EMBL" id="OV725080">
    <property type="protein sequence ID" value="CAH1398649.1"/>
    <property type="molecule type" value="Genomic_DNA"/>
</dbReference>
<dbReference type="InterPro" id="IPR056519">
    <property type="entry name" value="KANSL3_1st"/>
</dbReference>
<dbReference type="AlphaFoldDB" id="A0A9P0MMR6"/>
<dbReference type="PANTHER" id="PTHR13136:SF16">
    <property type="entry name" value="KAT8 REGULATORY NSL COMPLEX SUBUNIT 3"/>
    <property type="match status" value="1"/>
</dbReference>
<gene>
    <name evidence="3" type="ORF">NEZAVI_LOCUS8255</name>
</gene>